<dbReference type="InterPro" id="IPR034164">
    <property type="entry name" value="Pepsin-like_dom"/>
</dbReference>
<dbReference type="InterPro" id="IPR018823">
    <property type="entry name" value="ArAE_2_N"/>
</dbReference>
<dbReference type="InterPro" id="IPR018820">
    <property type="entry name" value="BRE4-related_DUF2421"/>
</dbReference>
<evidence type="ECO:0000313" key="8">
    <source>
        <dbReference type="EMBL" id="SMY23726.1"/>
    </source>
</evidence>
<evidence type="ECO:0000256" key="2">
    <source>
        <dbReference type="ARBA" id="ARBA00022692"/>
    </source>
</evidence>
<evidence type="ECO:0000256" key="6">
    <source>
        <dbReference type="SAM" id="Phobius"/>
    </source>
</evidence>
<dbReference type="GO" id="GO:0016020">
    <property type="term" value="C:membrane"/>
    <property type="evidence" value="ECO:0007669"/>
    <property type="project" value="UniProtKB-SubCell"/>
</dbReference>
<dbReference type="Proteomes" id="UP000215453">
    <property type="component" value="Chromosome 4"/>
</dbReference>
<feature type="transmembrane region" description="Helical" evidence="6">
    <location>
        <begin position="729"/>
        <end position="747"/>
    </location>
</feature>
<feature type="compositionally biased region" description="Basic and acidic residues" evidence="5">
    <location>
        <begin position="1"/>
        <end position="16"/>
    </location>
</feature>
<feature type="region of interest" description="Disordered" evidence="5">
    <location>
        <begin position="568"/>
        <end position="604"/>
    </location>
</feature>
<keyword evidence="2 6" id="KW-0812">Transmembrane</keyword>
<dbReference type="InterPro" id="IPR033121">
    <property type="entry name" value="PEPTIDASE_A1"/>
</dbReference>
<organism evidence="8 9">
    <name type="scientific">Zymoseptoria tritici ST99CH_1A5</name>
    <dbReference type="NCBI Taxonomy" id="1276529"/>
    <lineage>
        <taxon>Eukaryota</taxon>
        <taxon>Fungi</taxon>
        <taxon>Dikarya</taxon>
        <taxon>Ascomycota</taxon>
        <taxon>Pezizomycotina</taxon>
        <taxon>Dothideomycetes</taxon>
        <taxon>Dothideomycetidae</taxon>
        <taxon>Mycosphaerellales</taxon>
        <taxon>Mycosphaerellaceae</taxon>
        <taxon>Zymoseptoria</taxon>
    </lineage>
</organism>
<dbReference type="SUPFAM" id="SSF50630">
    <property type="entry name" value="Acid proteases"/>
    <property type="match status" value="1"/>
</dbReference>
<keyword evidence="4 6" id="KW-0472">Membrane</keyword>
<dbReference type="Pfam" id="PF10337">
    <property type="entry name" value="ArAE_2_N"/>
    <property type="match status" value="1"/>
</dbReference>
<feature type="transmembrane region" description="Helical" evidence="6">
    <location>
        <begin position="707"/>
        <end position="723"/>
    </location>
</feature>
<feature type="transmembrane region" description="Helical" evidence="6">
    <location>
        <begin position="188"/>
        <end position="208"/>
    </location>
</feature>
<feature type="transmembrane region" description="Helical" evidence="6">
    <location>
        <begin position="122"/>
        <end position="143"/>
    </location>
</feature>
<evidence type="ECO:0000256" key="4">
    <source>
        <dbReference type="ARBA" id="ARBA00023136"/>
    </source>
</evidence>
<dbReference type="Gene3D" id="2.40.70.10">
    <property type="entry name" value="Acid Proteases"/>
    <property type="match status" value="2"/>
</dbReference>
<dbReference type="Pfam" id="PF13515">
    <property type="entry name" value="FUSC_2"/>
    <property type="match status" value="1"/>
</dbReference>
<evidence type="ECO:0000313" key="9">
    <source>
        <dbReference type="Proteomes" id="UP000215453"/>
    </source>
</evidence>
<feature type="compositionally biased region" description="Basic and acidic residues" evidence="5">
    <location>
        <begin position="594"/>
        <end position="604"/>
    </location>
</feature>
<evidence type="ECO:0000256" key="1">
    <source>
        <dbReference type="ARBA" id="ARBA00004141"/>
    </source>
</evidence>
<feature type="region of interest" description="Disordered" evidence="5">
    <location>
        <begin position="1025"/>
        <end position="1047"/>
    </location>
</feature>
<keyword evidence="3 6" id="KW-1133">Transmembrane helix</keyword>
<feature type="transmembrane region" description="Helical" evidence="6">
    <location>
        <begin position="220"/>
        <end position="241"/>
    </location>
</feature>
<dbReference type="CDD" id="cd05471">
    <property type="entry name" value="pepsin_like"/>
    <property type="match status" value="1"/>
</dbReference>
<reference evidence="8 9" key="1">
    <citation type="submission" date="2016-10" db="EMBL/GenBank/DDBJ databases">
        <authorList>
            <person name="Varghese N."/>
        </authorList>
    </citation>
    <scope>NUCLEOTIDE SEQUENCE [LARGE SCALE GENOMIC DNA]</scope>
</reference>
<evidence type="ECO:0000256" key="3">
    <source>
        <dbReference type="ARBA" id="ARBA00022989"/>
    </source>
</evidence>
<sequence>MSTSRDKTNHDRRSDDGGTESSPSKTHSGGSNGNNNNDTSDDANDAKKPNQLKQLWTKAGLDASTLILMLKGSLPPTIAIAMYQSPAVAAEFTTLGYLVAIAATLGMCILPRGMFVQTMMLNVVSICVAAAVCLFSLWCGIRARTNTTPAGAPPTGYNSSASAVLAIFLIVQTFLVNTLRAARPQFQFPVILYSIFAIVSTTYGTQFPTMAYAESFMRRLLIAFLSGFGIATGVSLFVFPISSRMVVFKEMAGYLNGLSGLLKAQGAYLQSLEDFDPHVAGREQRAVKKGKKSKGADDEPVTLMTPEGRKLKGSLEKLYGLYTKIPTDIGFAKREVAIGKLEPKDISGMWKLMRAVMTPIGGLNAVIDILQRRAEAVNGDHPDEETQRRKLDDLHHLMKSLHEPFAMMSSSIGEAFQHVLLTFELTKPPKKKKSQDEESSGNEAAPGTPGFAEAFKAKIDLFYENKKQGARDWCSTHNINMANDFSDASFIQPGDIRSMDERETNQRQLFFALYVEYLLHRAGLAALDLVLYADERKHAGTLKKTKLIIPRAKTLRKWVRAAFGKEDKSDDDQYTADMDSSGSRLLDLGQSYGKRKDPEHMPPRNWRERIGEMIRLIPRGFRSDASSFGFRVTWATMSVAIICFLEATQSFFLKHRLLWAMIMVPISMTRTAGQSTWSFALRIIGTAIAMVASYVIWYIVDGKTAGVIVFLWLWLFCAFYFLLKFPKLIIVGLISAITAILVVGYELQVKQVGVAISESNGQPAYETYVLAPYRLATVCGGLAVAYIWTIFPYPISESTELRKDLGAAIYLLANLYSVVHETVTSRIQRIDGDEDTKGTRAYHLEQARRKVFTKLLSLLTTLRQNSAFSKFQLRVGGRFPQEEYEGLIGCVERVLQYTALISYASGTFSTSAADSEWSVDFRKLLQSVDATSHQFTSLLSLLSSSLAHARPLPPYLEVPQHRRYVRSLEKIDHDILSVSHIAEPEYSAFAVIQICAQCINDDVVKMTRHVKFLVGEIDFSFHVVSTSSDSSDGSSTSSKASTITTVSGSPQILREADNVARSSGQELRARTSLNKGLDVPIAPHSLPLKRLDTNDYAGVNAASLRRRSTPNTGNAASPLYALGPRRGFAIDMQVGQDTYPVFLDTGSSNAWLPSPDFKCIDFDYKTVLTQDACGFAKTLPSDYTFSGGEINDTLLGVPYDDGERITGRAGYETITVAGVTVPRVVLGLAENATYYGDGYTCGLMGLSWPLHGAMYSATTSDTVLFKPFIFEAIDQGLIAPMFSHVLDVHNDYTGPNAGQLTLGGKPADVESGDFVEAPLLLVTDTPLTAPPLPLPIDKTTSLTEAELNYIGYIIRVDGYNIVPPTGGEPHYVSYADDTESSKHVLAQPSHIEIDSGNPFANIPDNVVNATAALFDPPARWDDEAHGWVADCDAAVPSIALRIDGVDLWFEKKALLSEPISSKSGPDYCYLGVQGDNGSGLASAGVPWLQGLVTVYDIGNKRMLFAQRTRGSEDS</sequence>
<dbReference type="PANTHER" id="PTHR37994">
    <property type="entry name" value="ARAE_2_N DOMAIN-CONTAINING PROTEIN-RELATED"/>
    <property type="match status" value="1"/>
</dbReference>
<feature type="transmembrane region" description="Helical" evidence="6">
    <location>
        <begin position="628"/>
        <end position="645"/>
    </location>
</feature>
<feature type="region of interest" description="Disordered" evidence="5">
    <location>
        <begin position="1"/>
        <end position="47"/>
    </location>
</feature>
<dbReference type="PROSITE" id="PS51767">
    <property type="entry name" value="PEPTIDASE_A1"/>
    <property type="match status" value="1"/>
</dbReference>
<dbReference type="Pfam" id="PF00026">
    <property type="entry name" value="Asp"/>
    <property type="match status" value="2"/>
</dbReference>
<gene>
    <name evidence="8" type="ORF">ZT1A5_G5166</name>
</gene>
<accession>A0A1Y6LHA9</accession>
<dbReference type="EMBL" id="LT882679">
    <property type="protein sequence ID" value="SMY23726.1"/>
    <property type="molecule type" value="Genomic_DNA"/>
</dbReference>
<dbReference type="InterPro" id="IPR021109">
    <property type="entry name" value="Peptidase_aspartic_dom_sf"/>
</dbReference>
<evidence type="ECO:0000256" key="5">
    <source>
        <dbReference type="SAM" id="MobiDB-lite"/>
    </source>
</evidence>
<feature type="region of interest" description="Disordered" evidence="5">
    <location>
        <begin position="427"/>
        <end position="450"/>
    </location>
</feature>
<proteinExistence type="predicted"/>
<dbReference type="PANTHER" id="PTHR37994:SF4">
    <property type="entry name" value="ER TRANSPORTER 6TM N-TERMINAL DOMAIN-CONTAINING PROTEIN-RELATED"/>
    <property type="match status" value="1"/>
</dbReference>
<feature type="domain" description="Peptidase A1" evidence="7">
    <location>
        <begin position="1128"/>
        <end position="1505"/>
    </location>
</feature>
<protein>
    <recommendedName>
        <fullName evidence="7">Peptidase A1 domain-containing protein</fullName>
    </recommendedName>
</protein>
<feature type="transmembrane region" description="Helical" evidence="6">
    <location>
        <begin position="89"/>
        <end position="110"/>
    </location>
</feature>
<dbReference type="InterPro" id="IPR049453">
    <property type="entry name" value="Memb_transporter_dom"/>
</dbReference>
<feature type="transmembrane region" description="Helical" evidence="6">
    <location>
        <begin position="155"/>
        <end position="176"/>
    </location>
</feature>
<dbReference type="Pfam" id="PF10334">
    <property type="entry name" value="BRE4"/>
    <property type="match status" value="1"/>
</dbReference>
<feature type="transmembrane region" description="Helical" evidence="6">
    <location>
        <begin position="679"/>
        <end position="700"/>
    </location>
</feature>
<name>A0A1Y6LHA9_ZYMTR</name>
<comment type="subcellular location">
    <subcellularLocation>
        <location evidence="1">Membrane</location>
        <topology evidence="1">Multi-pass membrane protein</topology>
    </subcellularLocation>
</comment>
<evidence type="ECO:0000259" key="7">
    <source>
        <dbReference type="PROSITE" id="PS51767"/>
    </source>
</evidence>